<gene>
    <name evidence="2" type="ORF">GCM10011320_58140</name>
</gene>
<dbReference type="RefSeq" id="WP_188973496.1">
    <property type="nucleotide sequence ID" value="NZ_BMKW01000024.1"/>
</dbReference>
<dbReference type="NCBIfam" id="NF040521">
    <property type="entry name" value="C45_proenzyme"/>
    <property type="match status" value="1"/>
</dbReference>
<sequence>MSSTPIEPFPLIELAGTPESRGRAYGRMAKARVHKSLAHYGVQLAGQGRDAGAVRAMARAFVPRIEAFEPDFVAEMRGIAEGADVAFEDIVLVNCRTEVLQLAKRAEALEAERRDPDGCTGAIILPEASADGTLIHGQNWDWKSECAETGVVLRIRRDDGPDVLTFVEAGGLARCGMNAAGIAITANYLESDRDYTQEGVPLSLLRRKALEQEQVALAFRILYGTPKSGSNNLMLSHASGFGIDIECAPDESFLVQPEGGVIVHANHWQSPVALSKLKDTGLLSTPDSVYRDRRVRAALAAKQGGLTMDDLRDAFFDDWQTPWSVCRPPRMNLGGNLSATVAMILMRPGEGVMEIAPLPALNPSFTRYTLAPQAAREAAE</sequence>
<dbReference type="Gene3D" id="1.10.10.2120">
    <property type="match status" value="1"/>
</dbReference>
<name>A0A917L4Q3_9PROT</name>
<feature type="domain" description="Peptidase C45 hydrolase" evidence="1">
    <location>
        <begin position="132"/>
        <end position="327"/>
    </location>
</feature>
<reference evidence="2" key="2">
    <citation type="submission" date="2020-09" db="EMBL/GenBank/DDBJ databases">
        <authorList>
            <person name="Sun Q."/>
            <person name="Zhou Y."/>
        </authorList>
    </citation>
    <scope>NUCLEOTIDE SEQUENCE</scope>
    <source>
        <strain evidence="2">CGMCC 1.3617</strain>
    </source>
</reference>
<dbReference type="InterPro" id="IPR047794">
    <property type="entry name" value="C45_proenzyme-like"/>
</dbReference>
<organism evidence="2 3">
    <name type="scientific">Neoroseomonas lacus</name>
    <dbReference type="NCBI Taxonomy" id="287609"/>
    <lineage>
        <taxon>Bacteria</taxon>
        <taxon>Pseudomonadati</taxon>
        <taxon>Pseudomonadota</taxon>
        <taxon>Alphaproteobacteria</taxon>
        <taxon>Acetobacterales</taxon>
        <taxon>Acetobacteraceae</taxon>
        <taxon>Neoroseomonas</taxon>
    </lineage>
</organism>
<dbReference type="Gene3D" id="3.60.60.10">
    <property type="entry name" value="Penicillin V Acylase, Chain A"/>
    <property type="match status" value="1"/>
</dbReference>
<evidence type="ECO:0000313" key="3">
    <source>
        <dbReference type="Proteomes" id="UP000661507"/>
    </source>
</evidence>
<reference evidence="2" key="1">
    <citation type="journal article" date="2014" name="Int. J. Syst. Evol. Microbiol.">
        <title>Complete genome sequence of Corynebacterium casei LMG S-19264T (=DSM 44701T), isolated from a smear-ripened cheese.</title>
        <authorList>
            <consortium name="US DOE Joint Genome Institute (JGI-PGF)"/>
            <person name="Walter F."/>
            <person name="Albersmeier A."/>
            <person name="Kalinowski J."/>
            <person name="Ruckert C."/>
        </authorList>
    </citation>
    <scope>NUCLEOTIDE SEQUENCE</scope>
    <source>
        <strain evidence="2">CGMCC 1.3617</strain>
    </source>
</reference>
<comment type="caution">
    <text evidence="2">The sequence shown here is derived from an EMBL/GenBank/DDBJ whole genome shotgun (WGS) entry which is preliminary data.</text>
</comment>
<dbReference type="InterPro" id="IPR005079">
    <property type="entry name" value="Peptidase_C45_hydrolase"/>
</dbReference>
<dbReference type="InterPro" id="IPR047801">
    <property type="entry name" value="Peptidase_C45"/>
</dbReference>
<accession>A0A917L4Q3</accession>
<dbReference type="Proteomes" id="UP000661507">
    <property type="component" value="Unassembled WGS sequence"/>
</dbReference>
<proteinExistence type="predicted"/>
<dbReference type="PANTHER" id="PTHR34180">
    <property type="entry name" value="PEPTIDASE C45"/>
    <property type="match status" value="1"/>
</dbReference>
<dbReference type="EMBL" id="BMKW01000024">
    <property type="protein sequence ID" value="GGJ42954.1"/>
    <property type="molecule type" value="Genomic_DNA"/>
</dbReference>
<evidence type="ECO:0000313" key="2">
    <source>
        <dbReference type="EMBL" id="GGJ42954.1"/>
    </source>
</evidence>
<keyword evidence="3" id="KW-1185">Reference proteome</keyword>
<dbReference type="PANTHER" id="PTHR34180:SF1">
    <property type="entry name" value="BETA-ALANYL-DOPAMINE_CARCININE HYDROLASE"/>
    <property type="match status" value="1"/>
</dbReference>
<dbReference type="Pfam" id="PF03417">
    <property type="entry name" value="AAT"/>
    <property type="match status" value="1"/>
</dbReference>
<protein>
    <submittedName>
        <fullName evidence="2">Peptidase C45</fullName>
    </submittedName>
</protein>
<evidence type="ECO:0000259" key="1">
    <source>
        <dbReference type="Pfam" id="PF03417"/>
    </source>
</evidence>
<dbReference type="AlphaFoldDB" id="A0A917L4Q3"/>